<reference evidence="1 2" key="1">
    <citation type="journal article" date="2020" name="Sci. Rep.">
        <title>A novel cyanobacterial geosmin producer, revising GeoA distribution and dispersion patterns in Bacteria.</title>
        <authorList>
            <person name="Churro C."/>
            <person name="Semedo-Aguiar A.P."/>
            <person name="Silva A.D."/>
            <person name="Pereira-Leal J.B."/>
            <person name="Leite R.B."/>
        </authorList>
    </citation>
    <scope>NUCLEOTIDE SEQUENCE [LARGE SCALE GENOMIC DNA]</scope>
    <source>
        <strain evidence="1 2">IPMA8</strain>
    </source>
</reference>
<dbReference type="RefSeq" id="WP_172191246.1">
    <property type="nucleotide sequence ID" value="NZ_CAWPPK010000027.1"/>
</dbReference>
<protein>
    <submittedName>
        <fullName evidence="1">Uncharacterized protein</fullName>
    </submittedName>
</protein>
<accession>A0ABX2D3U5</accession>
<organism evidence="1 2">
    <name type="scientific">Microcoleus asticus IPMA8</name>
    <dbReference type="NCBI Taxonomy" id="2563858"/>
    <lineage>
        <taxon>Bacteria</taxon>
        <taxon>Bacillati</taxon>
        <taxon>Cyanobacteriota</taxon>
        <taxon>Cyanophyceae</taxon>
        <taxon>Oscillatoriophycideae</taxon>
        <taxon>Oscillatoriales</taxon>
        <taxon>Microcoleaceae</taxon>
        <taxon>Microcoleus</taxon>
        <taxon>Microcoleus asticus</taxon>
    </lineage>
</organism>
<keyword evidence="2" id="KW-1185">Reference proteome</keyword>
<dbReference type="Proteomes" id="UP000702425">
    <property type="component" value="Unassembled WGS sequence"/>
</dbReference>
<comment type="caution">
    <text evidence="1">The sequence shown here is derived from an EMBL/GenBank/DDBJ whole genome shotgun (WGS) entry which is preliminary data.</text>
</comment>
<gene>
    <name evidence="1" type="ORF">E5S67_05081</name>
</gene>
<proteinExistence type="predicted"/>
<name>A0ABX2D3U5_9CYAN</name>
<evidence type="ECO:0000313" key="2">
    <source>
        <dbReference type="Proteomes" id="UP000702425"/>
    </source>
</evidence>
<dbReference type="EMBL" id="SRRZ01000122">
    <property type="protein sequence ID" value="NQE37312.1"/>
    <property type="molecule type" value="Genomic_DNA"/>
</dbReference>
<sequence length="167" mass="18735">MSHTFTYRHSDLPAFRPEIKAEIVALGLHADDLILKSQGNYKELEELAETLSNCLNTCELNLQSIRIIPDDSPQPTAISLQDLPIEQKQLIYSCSRTNSILLNLLSEIVGEPPEELARDIAIQASIHQKPVGADEIEEFIKNVMMPLVQQTKENCHATGHYVFKVIS</sequence>
<evidence type="ECO:0000313" key="1">
    <source>
        <dbReference type="EMBL" id="NQE37312.1"/>
    </source>
</evidence>